<evidence type="ECO:0000256" key="4">
    <source>
        <dbReference type="ARBA" id="ARBA00023136"/>
    </source>
</evidence>
<keyword evidence="3 7" id="KW-0732">Signal</keyword>
<evidence type="ECO:0000256" key="2">
    <source>
        <dbReference type="ARBA" id="ARBA00022475"/>
    </source>
</evidence>
<keyword evidence="4 6" id="KW-0472">Membrane</keyword>
<keyword evidence="6" id="KW-0812">Transmembrane</keyword>
<keyword evidence="6" id="KW-1133">Transmembrane helix</keyword>
<evidence type="ECO:0000313" key="9">
    <source>
        <dbReference type="EMBL" id="KAL3867141.1"/>
    </source>
</evidence>
<keyword evidence="2" id="KW-1003">Cell membrane</keyword>
<reference evidence="9 10" key="1">
    <citation type="submission" date="2024-11" db="EMBL/GenBank/DDBJ databases">
        <title>Chromosome-level genome assembly of the freshwater bivalve Anodonta woodiana.</title>
        <authorList>
            <person name="Chen X."/>
        </authorList>
    </citation>
    <scope>NUCLEOTIDE SEQUENCE [LARGE SCALE GENOMIC DNA]</scope>
    <source>
        <strain evidence="9">MN2024</strain>
        <tissue evidence="9">Gills</tissue>
    </source>
</reference>
<comment type="caution">
    <text evidence="9">The sequence shown here is derived from an EMBL/GenBank/DDBJ whole genome shotgun (WGS) entry which is preliminary data.</text>
</comment>
<dbReference type="Pfam" id="PF02351">
    <property type="entry name" value="GDNF"/>
    <property type="match status" value="1"/>
</dbReference>
<evidence type="ECO:0000256" key="6">
    <source>
        <dbReference type="SAM" id="Phobius"/>
    </source>
</evidence>
<keyword evidence="10" id="KW-1185">Reference proteome</keyword>
<evidence type="ECO:0000256" key="3">
    <source>
        <dbReference type="ARBA" id="ARBA00022729"/>
    </source>
</evidence>
<dbReference type="PANTHER" id="PTHR16840">
    <property type="entry name" value="GROWTH ARREST-SPECIFIC PROTEIN 1"/>
    <property type="match status" value="1"/>
</dbReference>
<protein>
    <recommendedName>
        <fullName evidence="8">GDNF/GAS1 domain-containing protein</fullName>
    </recommendedName>
</protein>
<evidence type="ECO:0000259" key="8">
    <source>
        <dbReference type="SMART" id="SM00907"/>
    </source>
</evidence>
<evidence type="ECO:0000256" key="7">
    <source>
        <dbReference type="SAM" id="SignalP"/>
    </source>
</evidence>
<dbReference type="SMART" id="SM00907">
    <property type="entry name" value="GDNF"/>
    <property type="match status" value="1"/>
</dbReference>
<feature type="domain" description="GDNF/GAS1" evidence="8">
    <location>
        <begin position="128"/>
        <end position="205"/>
    </location>
</feature>
<gene>
    <name evidence="9" type="ORF">ACJMK2_044364</name>
</gene>
<dbReference type="Proteomes" id="UP001634394">
    <property type="component" value="Unassembled WGS sequence"/>
</dbReference>
<feature type="transmembrane region" description="Helical" evidence="6">
    <location>
        <begin position="228"/>
        <end position="248"/>
    </location>
</feature>
<evidence type="ECO:0000256" key="5">
    <source>
        <dbReference type="ARBA" id="ARBA00023180"/>
    </source>
</evidence>
<organism evidence="9 10">
    <name type="scientific">Sinanodonta woodiana</name>
    <name type="common">Chinese pond mussel</name>
    <name type="synonym">Anodonta woodiana</name>
    <dbReference type="NCBI Taxonomy" id="1069815"/>
    <lineage>
        <taxon>Eukaryota</taxon>
        <taxon>Metazoa</taxon>
        <taxon>Spiralia</taxon>
        <taxon>Lophotrochozoa</taxon>
        <taxon>Mollusca</taxon>
        <taxon>Bivalvia</taxon>
        <taxon>Autobranchia</taxon>
        <taxon>Heteroconchia</taxon>
        <taxon>Palaeoheterodonta</taxon>
        <taxon>Unionida</taxon>
        <taxon>Unionoidea</taxon>
        <taxon>Unionidae</taxon>
        <taxon>Unioninae</taxon>
        <taxon>Sinanodonta</taxon>
    </lineage>
</organism>
<feature type="signal peptide" evidence="7">
    <location>
        <begin position="1"/>
        <end position="23"/>
    </location>
</feature>
<evidence type="ECO:0000313" key="10">
    <source>
        <dbReference type="Proteomes" id="UP001634394"/>
    </source>
</evidence>
<dbReference type="EMBL" id="JBJQND010000009">
    <property type="protein sequence ID" value="KAL3867141.1"/>
    <property type="molecule type" value="Genomic_DNA"/>
</dbReference>
<dbReference type="GO" id="GO:0005886">
    <property type="term" value="C:plasma membrane"/>
    <property type="evidence" value="ECO:0007669"/>
    <property type="project" value="UniProtKB-SubCell"/>
</dbReference>
<proteinExistence type="predicted"/>
<dbReference type="PANTHER" id="PTHR16840:SF3">
    <property type="entry name" value="GROWTH ARREST-SPECIFIC PROTEIN 1"/>
    <property type="match status" value="1"/>
</dbReference>
<evidence type="ECO:0000256" key="1">
    <source>
        <dbReference type="ARBA" id="ARBA00004236"/>
    </source>
</evidence>
<feature type="chain" id="PRO_5044813177" description="GDNF/GAS1 domain-containing protein" evidence="7">
    <location>
        <begin position="24"/>
        <end position="252"/>
    </location>
</feature>
<comment type="subcellular location">
    <subcellularLocation>
        <location evidence="1">Cell membrane</location>
    </subcellularLocation>
</comment>
<name>A0ABD3VZU6_SINWO</name>
<accession>A0ABD3VZU6</accession>
<sequence>MLFRVCWILVACVLKSILTDSAAVSDDNTCSTVQNKCASRVGCGMALHNFFIGCQSVIYGETDKCTVQCQRALISLLSTEDKVGLAFMNCECDNNEFCNTRKQRVQVCTKDVLYAMESVNYSTTVVSCTLAQWICEADTSCYTALRYYVSHCGQLIDGHVCTSRCNNSLDILYRQDKATQLISCTCDGSEDYDCIKLRRNTERLCFNRDVPYHSINDDDRNGAHNLSLIVWSASLGYLVFFAFGLVIIRTLL</sequence>
<dbReference type="InterPro" id="IPR039596">
    <property type="entry name" value="GAS1"/>
</dbReference>
<dbReference type="InterPro" id="IPR016017">
    <property type="entry name" value="GDNF/GAS1"/>
</dbReference>
<keyword evidence="5" id="KW-0325">Glycoprotein</keyword>
<dbReference type="AlphaFoldDB" id="A0ABD3VZU6"/>